<dbReference type="InterPro" id="IPR037869">
    <property type="entry name" value="Spp1/CFP1"/>
</dbReference>
<dbReference type="EMBL" id="CACRXK020000838">
    <property type="protein sequence ID" value="CAB3985186.1"/>
    <property type="molecule type" value="Genomic_DNA"/>
</dbReference>
<name>A0A6S7G9P8_PARCT</name>
<organism evidence="6 7">
    <name type="scientific">Paramuricea clavata</name>
    <name type="common">Red gorgonian</name>
    <name type="synonym">Violescent sea-whip</name>
    <dbReference type="NCBI Taxonomy" id="317549"/>
    <lineage>
        <taxon>Eukaryota</taxon>
        <taxon>Metazoa</taxon>
        <taxon>Cnidaria</taxon>
        <taxon>Anthozoa</taxon>
        <taxon>Octocorallia</taxon>
        <taxon>Malacalcyonacea</taxon>
        <taxon>Plexauridae</taxon>
        <taxon>Paramuricea</taxon>
    </lineage>
</organism>
<reference evidence="6" key="1">
    <citation type="submission" date="2020-04" db="EMBL/GenBank/DDBJ databases">
        <authorList>
            <person name="Alioto T."/>
            <person name="Alioto T."/>
            <person name="Gomez Garrido J."/>
        </authorList>
    </citation>
    <scope>NUCLEOTIDE SEQUENCE</scope>
    <source>
        <strain evidence="6">A484AB</strain>
    </source>
</reference>
<gene>
    <name evidence="6" type="ORF">PACLA_8A071998</name>
</gene>
<dbReference type="GO" id="GO:0045893">
    <property type="term" value="P:positive regulation of DNA-templated transcription"/>
    <property type="evidence" value="ECO:0007669"/>
    <property type="project" value="TreeGrafter"/>
</dbReference>
<comment type="subcellular location">
    <subcellularLocation>
        <location evidence="1">Nucleus</location>
    </subcellularLocation>
</comment>
<keyword evidence="3" id="KW-0863">Zinc-finger</keyword>
<keyword evidence="5" id="KW-0539">Nucleus</keyword>
<evidence type="ECO:0000313" key="7">
    <source>
        <dbReference type="Proteomes" id="UP001152795"/>
    </source>
</evidence>
<dbReference type="Pfam" id="PF00628">
    <property type="entry name" value="PHD"/>
    <property type="match status" value="1"/>
</dbReference>
<dbReference type="GO" id="GO:0008270">
    <property type="term" value="F:zinc ion binding"/>
    <property type="evidence" value="ECO:0007669"/>
    <property type="project" value="UniProtKB-KW"/>
</dbReference>
<proteinExistence type="predicted"/>
<evidence type="ECO:0000256" key="4">
    <source>
        <dbReference type="ARBA" id="ARBA00022833"/>
    </source>
</evidence>
<evidence type="ECO:0000256" key="3">
    <source>
        <dbReference type="ARBA" id="ARBA00022771"/>
    </source>
</evidence>
<evidence type="ECO:0000256" key="5">
    <source>
        <dbReference type="ARBA" id="ARBA00023242"/>
    </source>
</evidence>
<keyword evidence="4" id="KW-0862">Zinc</keyword>
<dbReference type="AlphaFoldDB" id="A0A6S7G9P8"/>
<sequence>MAVENAKVAELHCICKQPDDGRFMICCDSCDTWFHGDCIDLCKEEGELLEMADFVFQEENPRFLQRNVEEEDVDIDHLAINLPVDDERTEEVLKSFVGNAVNLGTRKGRTWHRETWNFLILAWNPYYSHYAV</sequence>
<dbReference type="PANTHER" id="PTHR46174:SF1">
    <property type="entry name" value="CXXC-TYPE ZINC FINGER PROTEIN 1"/>
    <property type="match status" value="1"/>
</dbReference>
<dbReference type="OrthoDB" id="784962at2759"/>
<evidence type="ECO:0000256" key="2">
    <source>
        <dbReference type="ARBA" id="ARBA00022723"/>
    </source>
</evidence>
<keyword evidence="7" id="KW-1185">Reference proteome</keyword>
<dbReference type="PANTHER" id="PTHR46174">
    <property type="entry name" value="CXXC-TYPE ZINC FINGER PROTEIN 1"/>
    <property type="match status" value="1"/>
</dbReference>
<evidence type="ECO:0000256" key="1">
    <source>
        <dbReference type="ARBA" id="ARBA00004123"/>
    </source>
</evidence>
<evidence type="ECO:0000313" key="6">
    <source>
        <dbReference type="EMBL" id="CAB3985186.1"/>
    </source>
</evidence>
<dbReference type="InterPro" id="IPR013083">
    <property type="entry name" value="Znf_RING/FYVE/PHD"/>
</dbReference>
<comment type="caution">
    <text evidence="6">The sequence shown here is derived from an EMBL/GenBank/DDBJ whole genome shotgun (WGS) entry which is preliminary data.</text>
</comment>
<dbReference type="Proteomes" id="UP001152795">
    <property type="component" value="Unassembled WGS sequence"/>
</dbReference>
<dbReference type="GO" id="GO:0048188">
    <property type="term" value="C:Set1C/COMPASS complex"/>
    <property type="evidence" value="ECO:0007669"/>
    <property type="project" value="InterPro"/>
</dbReference>
<dbReference type="InterPro" id="IPR011011">
    <property type="entry name" value="Znf_FYVE_PHD"/>
</dbReference>
<dbReference type="SUPFAM" id="SSF57903">
    <property type="entry name" value="FYVE/PHD zinc finger"/>
    <property type="match status" value="1"/>
</dbReference>
<accession>A0A6S7G9P8</accession>
<keyword evidence="2" id="KW-0479">Metal-binding</keyword>
<dbReference type="InterPro" id="IPR019787">
    <property type="entry name" value="Znf_PHD-finger"/>
</dbReference>
<protein>
    <submittedName>
        <fullName evidence="6">Death-inducer obliterator 1</fullName>
    </submittedName>
</protein>
<dbReference type="Gene3D" id="3.30.40.10">
    <property type="entry name" value="Zinc/RING finger domain, C3HC4 (zinc finger)"/>
    <property type="match status" value="1"/>
</dbReference>